<evidence type="ECO:0000313" key="6">
    <source>
        <dbReference type="WBParaSite" id="MBELARI_LOCUS11875"/>
    </source>
</evidence>
<feature type="domain" description="Major facilitator superfamily (MFS) profile" evidence="4">
    <location>
        <begin position="102"/>
        <end position="541"/>
    </location>
</feature>
<protein>
    <submittedName>
        <fullName evidence="6">Major facilitator superfamily (MFS) profile domain-containing protein</fullName>
    </submittedName>
</protein>
<dbReference type="GO" id="GO:0022857">
    <property type="term" value="F:transmembrane transporter activity"/>
    <property type="evidence" value="ECO:0007669"/>
    <property type="project" value="InterPro"/>
</dbReference>
<proteinExistence type="predicted"/>
<dbReference type="InterPro" id="IPR036259">
    <property type="entry name" value="MFS_trans_sf"/>
</dbReference>
<dbReference type="AlphaFoldDB" id="A0AAF3ED36"/>
<dbReference type="GO" id="GO:0016020">
    <property type="term" value="C:membrane"/>
    <property type="evidence" value="ECO:0007669"/>
    <property type="project" value="UniProtKB-SubCell"/>
</dbReference>
<feature type="transmembrane region" description="Helical" evidence="3">
    <location>
        <begin position="176"/>
        <end position="195"/>
    </location>
</feature>
<feature type="transmembrane region" description="Helical" evidence="3">
    <location>
        <begin position="235"/>
        <end position="256"/>
    </location>
</feature>
<feature type="transmembrane region" description="Helical" evidence="3">
    <location>
        <begin position="201"/>
        <end position="223"/>
    </location>
</feature>
<dbReference type="WBParaSite" id="MBELARI_LOCUS11875">
    <property type="protein sequence ID" value="MBELARI_LOCUS11875"/>
    <property type="gene ID" value="MBELARI_LOCUS11875"/>
</dbReference>
<feature type="compositionally biased region" description="Basic and acidic residues" evidence="2">
    <location>
        <begin position="1"/>
        <end position="11"/>
    </location>
</feature>
<keyword evidence="5" id="KW-1185">Reference proteome</keyword>
<sequence length="564" mass="61990">MDEIKLSDADQKPTTSAENEILTEEASTEQSLDLTKAPIHNLTPEEQIPEKPPRKHRITAKEEKSTKIGTTGFSSSDFHFVPKQLKQGMKMNGCTMRYLILTLSVLALSSIMANIVCFNFTVLCMPATDEPWNANHTYTGYSKDEKTWLFSSVAVGALFAVVPVSLSITRFGTRKVFFFAGVLSALATLFTPLAARSHIVFFVAMRFLLGISFSACMPTVGAITSTWSPLAQSGLFMSALTAFGQLSAVFSMPVSGHLCASTLGWCSVFYLHGALGLLIFTMWFLLYRDDPEDLSLMSKREIAEIQSGKDYKQEEKKEDLSFNAQSGSHISGKSSEKHGKVPYLEIASTPSVWGVWAGALGDLIAVQLIHTFSPFYIKTVLEYSMEKTGWTSALPVLFQFLVKVIAGHSSDRIHGFSETTKLRVFNSVALGVSAVFMTALAFLPKGHSMLGITLLTLTTAMFGFNGGGFNKCAALVSRQYSHFVLANIQFLWCLAMLICPVLVGFLLHTGSLAEWRLVYLIHAAILVITNLIFCFLATAKPATWTDRSIQNVSKRRTPVLHLAA</sequence>
<dbReference type="PROSITE" id="PS50850">
    <property type="entry name" value="MFS"/>
    <property type="match status" value="1"/>
</dbReference>
<dbReference type="Pfam" id="PF07690">
    <property type="entry name" value="MFS_1"/>
    <property type="match status" value="1"/>
</dbReference>
<accession>A0AAF3ED36</accession>
<reference evidence="6" key="1">
    <citation type="submission" date="2024-02" db="UniProtKB">
        <authorList>
            <consortium name="WormBaseParasite"/>
        </authorList>
    </citation>
    <scope>IDENTIFICATION</scope>
</reference>
<dbReference type="Proteomes" id="UP000887575">
    <property type="component" value="Unassembled WGS sequence"/>
</dbReference>
<feature type="transmembrane region" description="Helical" evidence="3">
    <location>
        <begin position="98"/>
        <end position="128"/>
    </location>
</feature>
<feature type="transmembrane region" description="Helical" evidence="3">
    <location>
        <begin position="268"/>
        <end position="287"/>
    </location>
</feature>
<organism evidence="5 6">
    <name type="scientific">Mesorhabditis belari</name>
    <dbReference type="NCBI Taxonomy" id="2138241"/>
    <lineage>
        <taxon>Eukaryota</taxon>
        <taxon>Metazoa</taxon>
        <taxon>Ecdysozoa</taxon>
        <taxon>Nematoda</taxon>
        <taxon>Chromadorea</taxon>
        <taxon>Rhabditida</taxon>
        <taxon>Rhabditina</taxon>
        <taxon>Rhabditomorpha</taxon>
        <taxon>Rhabditoidea</taxon>
        <taxon>Rhabditidae</taxon>
        <taxon>Mesorhabditinae</taxon>
        <taxon>Mesorhabditis</taxon>
    </lineage>
</organism>
<dbReference type="SUPFAM" id="SSF103473">
    <property type="entry name" value="MFS general substrate transporter"/>
    <property type="match status" value="1"/>
</dbReference>
<feature type="transmembrane region" description="Helical" evidence="3">
    <location>
        <begin position="490"/>
        <end position="507"/>
    </location>
</feature>
<name>A0AAF3ED36_9BILA</name>
<keyword evidence="3" id="KW-0812">Transmembrane</keyword>
<evidence type="ECO:0000313" key="5">
    <source>
        <dbReference type="Proteomes" id="UP000887575"/>
    </source>
</evidence>
<evidence type="ECO:0000256" key="2">
    <source>
        <dbReference type="SAM" id="MobiDB-lite"/>
    </source>
</evidence>
<evidence type="ECO:0000256" key="1">
    <source>
        <dbReference type="ARBA" id="ARBA00004141"/>
    </source>
</evidence>
<comment type="subcellular location">
    <subcellularLocation>
        <location evidence="1">Membrane</location>
        <topology evidence="1">Multi-pass membrane protein</topology>
    </subcellularLocation>
</comment>
<dbReference type="InterPro" id="IPR020846">
    <property type="entry name" value="MFS_dom"/>
</dbReference>
<dbReference type="PANTHER" id="PTHR45757">
    <property type="entry name" value="PROTEIN CBG23364-RELATED"/>
    <property type="match status" value="1"/>
</dbReference>
<keyword evidence="3" id="KW-1133">Transmembrane helix</keyword>
<dbReference type="Gene3D" id="1.20.1250.20">
    <property type="entry name" value="MFS general substrate transporter like domains"/>
    <property type="match status" value="2"/>
</dbReference>
<dbReference type="PANTHER" id="PTHR45757:SF33">
    <property type="entry name" value="MAJOR FACILITATOR SUPERFAMILY (MFS) PROFILE DOMAIN-CONTAINING PROTEIN"/>
    <property type="match status" value="1"/>
</dbReference>
<dbReference type="InterPro" id="IPR011701">
    <property type="entry name" value="MFS"/>
</dbReference>
<feature type="transmembrane region" description="Helical" evidence="3">
    <location>
        <begin position="424"/>
        <end position="443"/>
    </location>
</feature>
<feature type="transmembrane region" description="Helical" evidence="3">
    <location>
        <begin position="148"/>
        <end position="169"/>
    </location>
</feature>
<feature type="transmembrane region" description="Helical" evidence="3">
    <location>
        <begin position="519"/>
        <end position="539"/>
    </location>
</feature>
<keyword evidence="3" id="KW-0472">Membrane</keyword>
<evidence type="ECO:0000259" key="4">
    <source>
        <dbReference type="PROSITE" id="PS50850"/>
    </source>
</evidence>
<evidence type="ECO:0000256" key="3">
    <source>
        <dbReference type="SAM" id="Phobius"/>
    </source>
</evidence>
<feature type="transmembrane region" description="Helical" evidence="3">
    <location>
        <begin position="449"/>
        <end position="469"/>
    </location>
</feature>
<feature type="region of interest" description="Disordered" evidence="2">
    <location>
        <begin position="1"/>
        <end position="66"/>
    </location>
</feature>